<dbReference type="EMBL" id="JFAX01000003">
    <property type="protein sequence ID" value="EXI68972.1"/>
    <property type="molecule type" value="Genomic_DNA"/>
</dbReference>
<keyword evidence="2" id="KW-1185">Reference proteome</keyword>
<gene>
    <name evidence="1" type="ORF">AW08_00798</name>
</gene>
<dbReference type="STRING" id="1454001.AW08_00798"/>
<comment type="caution">
    <text evidence="1">The sequence shown here is derived from an EMBL/GenBank/DDBJ whole genome shotgun (WGS) entry which is preliminary data.</text>
</comment>
<dbReference type="AlphaFoldDB" id="A0A011NWJ0"/>
<accession>A0A011NWJ0</accession>
<proteinExistence type="predicted"/>
<dbReference type="Proteomes" id="UP000020218">
    <property type="component" value="Unassembled WGS sequence"/>
</dbReference>
<sequence length="293" mass="30401">MAAQATLVGACGLAIARQLQGELSPSRCFAELAAVFFFLYAAAAETPTQREEHMQQVHGARCALTIIAGATLAACATPYSATPLATNFPTTQQPKLQAAAHWTLIADKSAEALVQSLAARLDCPDQGAVCPRVYVRPAAQQTAFAQNFRAAFLTALVRHRVAVAHAPAAGAIAIDIDVQTVRFSPDRPNARFMPATVVYAGAWAVYGLAANATPAAAGLAGAALVGAGDAWRWASSESATGPTPQTEVIVTISAADATRYLARVAAVYYAADSDAALYTEAPPLYSIPVGGDR</sequence>
<name>A0A011NWJ0_9PROT</name>
<evidence type="ECO:0000313" key="2">
    <source>
        <dbReference type="Proteomes" id="UP000020218"/>
    </source>
</evidence>
<dbReference type="PATRIC" id="fig|1454001.3.peg.743"/>
<protein>
    <submittedName>
        <fullName evidence="1">Uncharacterized protein</fullName>
    </submittedName>
</protein>
<evidence type="ECO:0000313" key="1">
    <source>
        <dbReference type="EMBL" id="EXI68972.1"/>
    </source>
</evidence>
<reference evidence="1" key="1">
    <citation type="submission" date="2014-02" db="EMBL/GenBank/DDBJ databases">
        <title>Expanding our view of genomic diversity in Candidatus Accumulibacter clades.</title>
        <authorList>
            <person name="Skennerton C.T."/>
            <person name="Barr J.J."/>
            <person name="Slater F.R."/>
            <person name="Bond P.L."/>
            <person name="Tyson G.W."/>
        </authorList>
    </citation>
    <scope>NUCLEOTIDE SEQUENCE [LARGE SCALE GENOMIC DNA]</scope>
</reference>
<organism evidence="1 2">
    <name type="scientific">Candidatus Accumulibacter adjunctus</name>
    <dbReference type="NCBI Taxonomy" id="1454001"/>
    <lineage>
        <taxon>Bacteria</taxon>
        <taxon>Pseudomonadati</taxon>
        <taxon>Pseudomonadota</taxon>
        <taxon>Betaproteobacteria</taxon>
        <taxon>Candidatus Accumulibacter</taxon>
    </lineage>
</organism>